<dbReference type="AlphaFoldDB" id="A0A419R5B7"/>
<reference evidence="2 3" key="1">
    <citation type="submission" date="2018-09" db="EMBL/GenBank/DDBJ databases">
        <title>Altererythrobacter sp.Ery1 and Ery12, the genome sequencing of novel strains in genus Alterythrobacter.</title>
        <authorList>
            <person name="Cheng H."/>
            <person name="Wu Y.-H."/>
            <person name="Fang C."/>
            <person name="Xu X.-W."/>
        </authorList>
    </citation>
    <scope>NUCLEOTIDE SEQUENCE [LARGE SCALE GENOMIC DNA]</scope>
    <source>
        <strain evidence="2 3">Ery12</strain>
    </source>
</reference>
<name>A0A419R5B7_9SPHN</name>
<feature type="domain" description="Bacterial HORMA" evidence="1">
    <location>
        <begin position="1"/>
        <end position="162"/>
    </location>
</feature>
<keyword evidence="3" id="KW-1185">Reference proteome</keyword>
<protein>
    <recommendedName>
        <fullName evidence="1">Bacterial HORMA domain-containing protein</fullName>
    </recommendedName>
</protein>
<dbReference type="InterPro" id="IPR041162">
    <property type="entry name" value="Bact_HORMA_1"/>
</dbReference>
<organism evidence="2 3">
    <name type="scientific">Tsuneonella suprasediminis</name>
    <dbReference type="NCBI Taxonomy" id="2306996"/>
    <lineage>
        <taxon>Bacteria</taxon>
        <taxon>Pseudomonadati</taxon>
        <taxon>Pseudomonadota</taxon>
        <taxon>Alphaproteobacteria</taxon>
        <taxon>Sphingomonadales</taxon>
        <taxon>Erythrobacteraceae</taxon>
        <taxon>Tsuneonella</taxon>
    </lineage>
</organism>
<evidence type="ECO:0000313" key="3">
    <source>
        <dbReference type="Proteomes" id="UP000284322"/>
    </source>
</evidence>
<dbReference type="Proteomes" id="UP000284322">
    <property type="component" value="Unassembled WGS sequence"/>
</dbReference>
<dbReference type="OrthoDB" id="7472446at2"/>
<sequence>MSQTATRTSTYTTADIEKVVTRVRSDLMMIGDSTGAWPPEKARQYAHDIELLAKEGYLKSVDVTLFSGDAEICATRFEVNTDASSWTSSRPGGVLWPRIANSYLRIILSYTSDYDDEARARMKSKLDINWVKSTDDTSHWMLTNKGGRDYASNSYGVQRKDWAA</sequence>
<dbReference type="EMBL" id="RAHJ01000008">
    <property type="protein sequence ID" value="RJX70305.1"/>
    <property type="molecule type" value="Genomic_DNA"/>
</dbReference>
<evidence type="ECO:0000259" key="1">
    <source>
        <dbReference type="Pfam" id="PF18138"/>
    </source>
</evidence>
<proteinExistence type="predicted"/>
<gene>
    <name evidence="2" type="ORF">D6858_02350</name>
</gene>
<dbReference type="Pfam" id="PF18138">
    <property type="entry name" value="bacHORMA_1"/>
    <property type="match status" value="1"/>
</dbReference>
<accession>A0A419R5B7</accession>
<comment type="caution">
    <text evidence="2">The sequence shown here is derived from an EMBL/GenBank/DDBJ whole genome shotgun (WGS) entry which is preliminary data.</text>
</comment>
<evidence type="ECO:0000313" key="2">
    <source>
        <dbReference type="EMBL" id="RJX70305.1"/>
    </source>
</evidence>
<dbReference type="RefSeq" id="WP_120106846.1">
    <property type="nucleotide sequence ID" value="NZ_RAHJ01000008.1"/>
</dbReference>